<comment type="caution">
    <text evidence="4">The sequence shown here is derived from an EMBL/GenBank/DDBJ whole genome shotgun (WGS) entry which is preliminary data.</text>
</comment>
<evidence type="ECO:0000259" key="3">
    <source>
        <dbReference type="Pfam" id="PF07825"/>
    </source>
</evidence>
<evidence type="ECO:0000313" key="5">
    <source>
        <dbReference type="EMBL" id="EAM6982188.1"/>
    </source>
</evidence>
<dbReference type="AlphaFoldDB" id="A0A5U1GGA5"/>
<dbReference type="InterPro" id="IPR012884">
    <property type="entry name" value="Excisionase-like"/>
</dbReference>
<dbReference type="EMBL" id="AAJCNK010000002">
    <property type="protein sequence ID" value="ECK6255045.1"/>
    <property type="molecule type" value="Genomic_DNA"/>
</dbReference>
<name>A0A5U1GGA5_SALER</name>
<evidence type="ECO:0000256" key="2">
    <source>
        <dbReference type="ARBA" id="ARBA00023172"/>
    </source>
</evidence>
<evidence type="ECO:0000313" key="4">
    <source>
        <dbReference type="EMBL" id="EAM6643839.1"/>
    </source>
</evidence>
<evidence type="ECO:0000313" key="8">
    <source>
        <dbReference type="EMBL" id="ECK6255045.1"/>
    </source>
</evidence>
<reference evidence="4" key="1">
    <citation type="submission" date="2019-02" db="EMBL/GenBank/DDBJ databases">
        <authorList>
            <consortium name="PulseNet: The National Subtyping Network for Foodborne Disease Surveillance"/>
            <person name="Tarr C.L."/>
            <person name="Trees E."/>
            <person name="Katz L.S."/>
            <person name="Carleton-Romer H.A."/>
            <person name="Stroika S."/>
            <person name="Kucerova Z."/>
            <person name="Roache K.F."/>
            <person name="Sabol A.L."/>
            <person name="Besser J."/>
            <person name="Gerner-Smidt P."/>
        </authorList>
    </citation>
    <scope>NUCLEOTIDE SEQUENCE</scope>
    <source>
        <strain evidence="6">PNUSAS045990</strain>
        <strain evidence="7">PNUSAS049302</strain>
        <strain evidence="4">PNUSAS068457</strain>
        <strain evidence="5">PNUSAS069276</strain>
        <strain evidence="8">PNUSAS086514</strain>
    </source>
</reference>
<dbReference type="EMBL" id="AAGCLY010000004">
    <property type="protein sequence ID" value="EBM3954768.1"/>
    <property type="molecule type" value="Genomic_DNA"/>
</dbReference>
<protein>
    <submittedName>
        <fullName evidence="4">Excisionase</fullName>
    </submittedName>
</protein>
<evidence type="ECO:0000313" key="6">
    <source>
        <dbReference type="EMBL" id="EBM1414446.1"/>
    </source>
</evidence>
<dbReference type="Pfam" id="PF07825">
    <property type="entry name" value="Exc"/>
    <property type="match status" value="1"/>
</dbReference>
<evidence type="ECO:0000313" key="7">
    <source>
        <dbReference type="EMBL" id="EBM3954768.1"/>
    </source>
</evidence>
<dbReference type="GO" id="GO:0006310">
    <property type="term" value="P:DNA recombination"/>
    <property type="evidence" value="ECO:0007669"/>
    <property type="project" value="UniProtKB-KW"/>
</dbReference>
<proteinExistence type="predicted"/>
<keyword evidence="1" id="KW-0238">DNA-binding</keyword>
<feature type="domain" description="Excisionase-like" evidence="3">
    <location>
        <begin position="6"/>
        <end position="63"/>
    </location>
</feature>
<dbReference type="RefSeq" id="WP_076735134.1">
    <property type="nucleotide sequence ID" value="NZ_CAIZAL010000108.1"/>
</dbReference>
<sequence length="100" mass="11399">MTMSFVKLETWGELNYPDDPPPLTTLRRWARNGNIYPAPELHGRTYRVDPEAFYIKPNKVGLVLAQHHPNGRTGKPSALLERLINESEARSQLTKKSDIS</sequence>
<dbReference type="GO" id="GO:0003677">
    <property type="term" value="F:DNA binding"/>
    <property type="evidence" value="ECO:0007669"/>
    <property type="project" value="UniProtKB-KW"/>
</dbReference>
<dbReference type="EMBL" id="AACVTK010000024">
    <property type="protein sequence ID" value="EAM6982188.1"/>
    <property type="molecule type" value="Genomic_DNA"/>
</dbReference>
<evidence type="ECO:0000256" key="1">
    <source>
        <dbReference type="ARBA" id="ARBA00023125"/>
    </source>
</evidence>
<dbReference type="InterPro" id="IPR009061">
    <property type="entry name" value="DNA-bd_dom_put_sf"/>
</dbReference>
<dbReference type="InterPro" id="IPR038137">
    <property type="entry name" value="Excisionase-like_sf"/>
</dbReference>
<dbReference type="EMBL" id="AACVQO010000044">
    <property type="protein sequence ID" value="EAM6643839.1"/>
    <property type="molecule type" value="Genomic_DNA"/>
</dbReference>
<accession>A0A5U1GGA5</accession>
<dbReference type="EMBL" id="AAGBQY010000001">
    <property type="protein sequence ID" value="EBM1414446.1"/>
    <property type="molecule type" value="Genomic_DNA"/>
</dbReference>
<dbReference type="SUPFAM" id="SSF46955">
    <property type="entry name" value="Putative DNA-binding domain"/>
    <property type="match status" value="1"/>
</dbReference>
<dbReference type="Gene3D" id="1.10.1660.20">
    <property type="match status" value="1"/>
</dbReference>
<keyword evidence="2" id="KW-0233">DNA recombination</keyword>
<organism evidence="4">
    <name type="scientific">Salmonella enterica</name>
    <name type="common">Salmonella choleraesuis</name>
    <dbReference type="NCBI Taxonomy" id="28901"/>
    <lineage>
        <taxon>Bacteria</taxon>
        <taxon>Pseudomonadati</taxon>
        <taxon>Pseudomonadota</taxon>
        <taxon>Gammaproteobacteria</taxon>
        <taxon>Enterobacterales</taxon>
        <taxon>Enterobacteriaceae</taxon>
        <taxon>Salmonella</taxon>
    </lineage>
</organism>
<gene>
    <name evidence="6" type="ORF">DT767_01920</name>
    <name evidence="7" type="ORF">DYS66_03385</name>
    <name evidence="5" type="ORF">E2Y06_17285</name>
    <name evidence="4" type="ORF">EZK91_16160</name>
    <name evidence="8" type="ORF">FR081_04575</name>
</gene>